<keyword evidence="5" id="KW-0496">Mitochondrion</keyword>
<gene>
    <name evidence="8" type="ORF">MOQ_010268</name>
</gene>
<evidence type="ECO:0000256" key="1">
    <source>
        <dbReference type="ARBA" id="ARBA00004173"/>
    </source>
</evidence>
<dbReference type="SUPFAM" id="SSF53474">
    <property type="entry name" value="alpha/beta-Hydrolases"/>
    <property type="match status" value="1"/>
</dbReference>
<evidence type="ECO:0000256" key="5">
    <source>
        <dbReference type="ARBA" id="ARBA00023128"/>
    </source>
</evidence>
<feature type="region of interest" description="Disordered" evidence="7">
    <location>
        <begin position="140"/>
        <end position="159"/>
    </location>
</feature>
<feature type="compositionally biased region" description="Basic and acidic residues" evidence="7">
    <location>
        <begin position="809"/>
        <end position="823"/>
    </location>
</feature>
<dbReference type="GO" id="GO:0005783">
    <property type="term" value="C:endoplasmic reticulum"/>
    <property type="evidence" value="ECO:0007669"/>
    <property type="project" value="UniProtKB-SubCell"/>
</dbReference>
<keyword evidence="6" id="KW-0472">Membrane</keyword>
<evidence type="ECO:0000256" key="3">
    <source>
        <dbReference type="ARBA" id="ARBA00004370"/>
    </source>
</evidence>
<dbReference type="AlphaFoldDB" id="K2MUM6"/>
<evidence type="ECO:0000256" key="6">
    <source>
        <dbReference type="ARBA" id="ARBA00023136"/>
    </source>
</evidence>
<evidence type="ECO:0008006" key="10">
    <source>
        <dbReference type="Google" id="ProtNLM"/>
    </source>
</evidence>
<dbReference type="InterPro" id="IPR029058">
    <property type="entry name" value="AB_hydrolase_fold"/>
</dbReference>
<evidence type="ECO:0000313" key="9">
    <source>
        <dbReference type="Proteomes" id="UP000007350"/>
    </source>
</evidence>
<dbReference type="PANTHER" id="PTHR48182">
    <property type="entry name" value="PROTEIN SERAC1"/>
    <property type="match status" value="1"/>
</dbReference>
<dbReference type="Gene3D" id="3.40.50.1820">
    <property type="entry name" value="alpha/beta hydrolase"/>
    <property type="match status" value="1"/>
</dbReference>
<protein>
    <recommendedName>
        <fullName evidence="10">DUF676 domain-containing protein</fullName>
    </recommendedName>
</protein>
<evidence type="ECO:0000313" key="8">
    <source>
        <dbReference type="EMBL" id="EKF26056.1"/>
    </source>
</evidence>
<evidence type="ECO:0000256" key="2">
    <source>
        <dbReference type="ARBA" id="ARBA00004240"/>
    </source>
</evidence>
<name>K2MUM6_TRYCR</name>
<dbReference type="InterPro" id="IPR011990">
    <property type="entry name" value="TPR-like_helical_dom_sf"/>
</dbReference>
<sequence length="1276" mass="144703">MRASGIQWDVTDGGVPPRQGLLSRSSNEKYPSLSERVFLLYNGATGDAEFDIVLLHGLGSGEFKCWTNKEGLLWPAAFLPQEFPRCRIISAGYTHALWRWQSFEKMKEKEVEEMGQQEDGWAASSIRRWVAEATQGKYPSFAPETGGTNHRKVSEDPQSSLFDEIVPSTTASSSSEDEQQTLEQCAADLVERLLSDAVGVGRRPLVFIAYSFGGLVIKQMVILAAKAVNLHHAEKGTKMDEEEKSHHGSGLVEELFLRSIRGIVFYATPHFGSPIASAVTGLKRYYQTTGGPGPSQLVTTLGDQNREQLQSLNEQFFHVIERCSDIGYVRVLSFGETRRLNGFFRIVEPESANPAPDDPRFPFYLVDADHIGVHRPISKEQPSYTILFGFIKRMHRTGLLFPNGMKNAVTTSGGEQMLHDGKTLEKEAAIGEEPFLKGVFISNHDSREALEFRMLLAFLNHSVRRIRRQSTTLFGYMMPMQLNKLLALAKDITEYATTCLKEKEKDAYLLTPLRLVLYWAERAVSTLETTFICQAERSVVDHFSALESRTLHDIECGVAELRQEWEWFYLQLCQTRTIPDSYPVVVFFSQSITLAVADAMMDEFGCLLVLAIQFVPEACGWQRDLVNSWGLQENPAWLPPSFSMVASLLTGWMHLGITRKYRCAITAFQRLIHDTEVLQRGEGNLLHKASSTRMRSITQEATFRWWWSGDESGVKAKEMSMERKDRILQVFALLANAGLCWSHFLSAQHARPVKPSISPSADTYEEMFLHSLMEGRRRYELLERNLHIDSIMDRPFASMKRGAVSLSHAEGKPYQTEEKESQKRSAVRKTVPLKGAALRHGLSFNWDVVHEREGREEAANRFTASVFVSWWIIERIKKLQSSVNFANGADVKEEHEKGALHDRSPWVWENAHPRVKSQWLTWWSITGKTEKKTDELHVRQLQLLMEALRLHNANALASCLTGRHHLWRRNLTEAAEAYLCVLESTRRVDNPLYRFAAVGLGWVHLYQYHCGMLEGSGVDFIALQGAPSGLREYHWLGQWKRRTMHEPQECGSTVTVTDADDTVKKETGVAAHLERASALFEAVLSFDPRDKGALCGMGRVKMLGVEAACTADFADARRYFATVLGGTETIPGNGWDPKGSWENGILALENGQWESRAAYWMGEIYRCSLDAEIESNETKAVYNKDVKEWWEYAVKRCPQNDWALTSLGLLYMEHHHPRHPNDVEMTGQYGTGVDILQRSLAINAQNTWTLWGLAHLAPDVKQRQMCHTLLKKLLRR</sequence>
<proteinExistence type="predicted"/>
<organism evidence="8 9">
    <name type="scientific">Trypanosoma cruzi marinkellei</name>
    <dbReference type="NCBI Taxonomy" id="85056"/>
    <lineage>
        <taxon>Eukaryota</taxon>
        <taxon>Discoba</taxon>
        <taxon>Euglenozoa</taxon>
        <taxon>Kinetoplastea</taxon>
        <taxon>Metakinetoplastina</taxon>
        <taxon>Trypanosomatida</taxon>
        <taxon>Trypanosomatidae</taxon>
        <taxon>Trypanosoma</taxon>
        <taxon>Schizotrypanum</taxon>
    </lineage>
</organism>
<dbReference type="GO" id="GO:0005739">
    <property type="term" value="C:mitochondrion"/>
    <property type="evidence" value="ECO:0007669"/>
    <property type="project" value="UniProtKB-SubCell"/>
</dbReference>
<dbReference type="InterPro" id="IPR052374">
    <property type="entry name" value="SERAC1"/>
</dbReference>
<evidence type="ECO:0000256" key="4">
    <source>
        <dbReference type="ARBA" id="ARBA00022824"/>
    </source>
</evidence>
<dbReference type="EMBL" id="AHKC01022507">
    <property type="protein sequence ID" value="EKF26056.1"/>
    <property type="molecule type" value="Genomic_DNA"/>
</dbReference>
<comment type="caution">
    <text evidence="8">The sequence shown here is derived from an EMBL/GenBank/DDBJ whole genome shotgun (WGS) entry which is preliminary data.</text>
</comment>
<reference evidence="8 9" key="1">
    <citation type="journal article" date="2012" name="BMC Genomics">
        <title>Comparative genomic analysis of human infective Trypanosoma cruzi lineages with the bat-restricted subspecies T. cruzi marinkellei.</title>
        <authorList>
            <person name="Franzen O."/>
            <person name="Talavera-Lopez C."/>
            <person name="Ochaya S."/>
            <person name="Butler C.E."/>
            <person name="Messenger L.A."/>
            <person name="Lewis M.D."/>
            <person name="Llewellyn M.S."/>
            <person name="Marinkelle C.J."/>
            <person name="Tyler K.M."/>
            <person name="Miles M.A."/>
            <person name="Andersson B."/>
        </authorList>
    </citation>
    <scope>NUCLEOTIDE SEQUENCE [LARGE SCALE GENOMIC DNA]</scope>
    <source>
        <strain evidence="8 9">B7</strain>
    </source>
</reference>
<keyword evidence="4" id="KW-0256">Endoplasmic reticulum</keyword>
<evidence type="ECO:0000256" key="7">
    <source>
        <dbReference type="SAM" id="MobiDB-lite"/>
    </source>
</evidence>
<dbReference type="PANTHER" id="PTHR48182:SF2">
    <property type="entry name" value="PROTEIN SERAC1"/>
    <property type="match status" value="1"/>
</dbReference>
<accession>K2MUM6</accession>
<dbReference type="Gene3D" id="1.25.40.10">
    <property type="entry name" value="Tetratricopeptide repeat domain"/>
    <property type="match status" value="1"/>
</dbReference>
<dbReference type="OrthoDB" id="5086500at2759"/>
<dbReference type="GO" id="GO:0016020">
    <property type="term" value="C:membrane"/>
    <property type="evidence" value="ECO:0007669"/>
    <property type="project" value="UniProtKB-SubCell"/>
</dbReference>
<dbReference type="Proteomes" id="UP000007350">
    <property type="component" value="Unassembled WGS sequence"/>
</dbReference>
<keyword evidence="9" id="KW-1185">Reference proteome</keyword>
<comment type="subcellular location">
    <subcellularLocation>
        <location evidence="2">Endoplasmic reticulum</location>
    </subcellularLocation>
    <subcellularLocation>
        <location evidence="3">Membrane</location>
    </subcellularLocation>
    <subcellularLocation>
        <location evidence="1">Mitochondrion</location>
    </subcellularLocation>
</comment>
<feature type="region of interest" description="Disordered" evidence="7">
    <location>
        <begin position="807"/>
        <end position="828"/>
    </location>
</feature>
<dbReference type="SUPFAM" id="SSF48452">
    <property type="entry name" value="TPR-like"/>
    <property type="match status" value="1"/>
</dbReference>